<reference evidence="1" key="1">
    <citation type="submission" date="2021-06" db="EMBL/GenBank/DDBJ databases">
        <authorList>
            <person name="Kallberg Y."/>
            <person name="Tangrot J."/>
            <person name="Rosling A."/>
        </authorList>
    </citation>
    <scope>NUCLEOTIDE SEQUENCE</scope>
    <source>
        <strain evidence="1">28 12/20/2015</strain>
    </source>
</reference>
<name>A0ACA9KY80_9GLOM</name>
<dbReference type="EMBL" id="CAJVPW010002005">
    <property type="protein sequence ID" value="CAG8496899.1"/>
    <property type="molecule type" value="Genomic_DNA"/>
</dbReference>
<sequence length="58" mass="6666">GALPIFWHNNIMNISEEKWSIQQPPQVPPSPQHQHSTMSPQMNVKQRKAKCIPSQCKC</sequence>
<evidence type="ECO:0000313" key="2">
    <source>
        <dbReference type="Proteomes" id="UP000789366"/>
    </source>
</evidence>
<protein>
    <submittedName>
        <fullName evidence="1">7985_t:CDS:1</fullName>
    </submittedName>
</protein>
<proteinExistence type="predicted"/>
<organism evidence="1 2">
    <name type="scientific">Cetraspora pellucida</name>
    <dbReference type="NCBI Taxonomy" id="1433469"/>
    <lineage>
        <taxon>Eukaryota</taxon>
        <taxon>Fungi</taxon>
        <taxon>Fungi incertae sedis</taxon>
        <taxon>Mucoromycota</taxon>
        <taxon>Glomeromycotina</taxon>
        <taxon>Glomeromycetes</taxon>
        <taxon>Diversisporales</taxon>
        <taxon>Gigasporaceae</taxon>
        <taxon>Cetraspora</taxon>
    </lineage>
</organism>
<comment type="caution">
    <text evidence="1">The sequence shown here is derived from an EMBL/GenBank/DDBJ whole genome shotgun (WGS) entry which is preliminary data.</text>
</comment>
<feature type="non-terminal residue" evidence="1">
    <location>
        <position position="1"/>
    </location>
</feature>
<keyword evidence="2" id="KW-1185">Reference proteome</keyword>
<accession>A0ACA9KY80</accession>
<gene>
    <name evidence="1" type="ORF">SPELUC_LOCUS2822</name>
</gene>
<dbReference type="Proteomes" id="UP000789366">
    <property type="component" value="Unassembled WGS sequence"/>
</dbReference>
<evidence type="ECO:0000313" key="1">
    <source>
        <dbReference type="EMBL" id="CAG8496899.1"/>
    </source>
</evidence>